<evidence type="ECO:0000313" key="3">
    <source>
        <dbReference type="Proteomes" id="UP001472866"/>
    </source>
</evidence>
<reference evidence="2 3" key="1">
    <citation type="submission" date="2024-03" db="EMBL/GenBank/DDBJ databases">
        <title>Complete genome sequence of the green alga Chloropicon roscoffensis RCC1871.</title>
        <authorList>
            <person name="Lemieux C."/>
            <person name="Pombert J.-F."/>
            <person name="Otis C."/>
            <person name="Turmel M."/>
        </authorList>
    </citation>
    <scope>NUCLEOTIDE SEQUENCE [LARGE SCALE GENOMIC DNA]</scope>
    <source>
        <strain evidence="2 3">RCC1871</strain>
    </source>
</reference>
<dbReference type="SUPFAM" id="SSF54518">
    <property type="entry name" value="Tubby C-terminal domain-like"/>
    <property type="match status" value="1"/>
</dbReference>
<dbReference type="Proteomes" id="UP001472866">
    <property type="component" value="Chromosome 04"/>
</dbReference>
<dbReference type="AlphaFoldDB" id="A0AAX4P6A0"/>
<protein>
    <submittedName>
        <fullName evidence="2">Tub domain-containing protein</fullName>
    </submittedName>
</protein>
<gene>
    <name evidence="2" type="ORF">HKI87_04g31360</name>
</gene>
<feature type="domain" description="Tubby C-terminal" evidence="1">
    <location>
        <begin position="54"/>
        <end position="281"/>
    </location>
</feature>
<proteinExistence type="predicted"/>
<dbReference type="InterPro" id="IPR000007">
    <property type="entry name" value="Tubby_C"/>
</dbReference>
<dbReference type="Gene3D" id="3.20.90.10">
    <property type="entry name" value="Tubby Protein, Chain A"/>
    <property type="match status" value="1"/>
</dbReference>
<organism evidence="2 3">
    <name type="scientific">Chloropicon roscoffensis</name>
    <dbReference type="NCBI Taxonomy" id="1461544"/>
    <lineage>
        <taxon>Eukaryota</taxon>
        <taxon>Viridiplantae</taxon>
        <taxon>Chlorophyta</taxon>
        <taxon>Chloropicophyceae</taxon>
        <taxon>Chloropicales</taxon>
        <taxon>Chloropicaceae</taxon>
        <taxon>Chloropicon</taxon>
    </lineage>
</organism>
<keyword evidence="3" id="KW-1185">Reference proteome</keyword>
<name>A0AAX4P6A0_9CHLO</name>
<dbReference type="EMBL" id="CP151504">
    <property type="protein sequence ID" value="WZN61601.1"/>
    <property type="molecule type" value="Genomic_DNA"/>
</dbReference>
<evidence type="ECO:0000259" key="1">
    <source>
        <dbReference type="Pfam" id="PF01167"/>
    </source>
</evidence>
<dbReference type="InterPro" id="IPR025659">
    <property type="entry name" value="Tubby-like_C"/>
</dbReference>
<sequence>MGERPRAKSRMELLAEKQAQLPKFQRKLYGPTTLEGVQTLVGNPNELCNFLLTQIPKDMVFQGEIFHKHSYFGEQKIILMIRVDSDEFQSRGTHIPIVTATKKRKSSKLNYHMDLPDGSLVAKLREKVKGQYILYDNGANPENKRKSQNRVIRKQIGGCRITNIGALEPIKMRSLFPEQDTVEGVGDVDYLFHLEENLEVSSAFYVDTTEATRTKGTNRHTLHFEYSGNVERIASTHNFIMTSRKDNLKALQMGKFDRKQYILDVGHPLTPLQGLFLALCHLNG</sequence>
<dbReference type="Pfam" id="PF01167">
    <property type="entry name" value="Tub"/>
    <property type="match status" value="1"/>
</dbReference>
<evidence type="ECO:0000313" key="2">
    <source>
        <dbReference type="EMBL" id="WZN61601.1"/>
    </source>
</evidence>
<accession>A0AAX4P6A0</accession>